<organism evidence="2 3">
    <name type="scientific">Dibothriocephalus latus</name>
    <name type="common">Fish tapeworm</name>
    <name type="synonym">Diphyllobothrium latum</name>
    <dbReference type="NCBI Taxonomy" id="60516"/>
    <lineage>
        <taxon>Eukaryota</taxon>
        <taxon>Metazoa</taxon>
        <taxon>Spiralia</taxon>
        <taxon>Lophotrochozoa</taxon>
        <taxon>Platyhelminthes</taxon>
        <taxon>Cestoda</taxon>
        <taxon>Eucestoda</taxon>
        <taxon>Diphyllobothriidea</taxon>
        <taxon>Diphyllobothriidae</taxon>
        <taxon>Dibothriocephalus</taxon>
    </lineage>
</organism>
<protein>
    <submittedName>
        <fullName evidence="2">Uncharacterized protein</fullName>
    </submittedName>
</protein>
<evidence type="ECO:0000313" key="2">
    <source>
        <dbReference type="EMBL" id="VDK70967.1"/>
    </source>
</evidence>
<evidence type="ECO:0000313" key="3">
    <source>
        <dbReference type="Proteomes" id="UP000281553"/>
    </source>
</evidence>
<accession>A0A3P6SFF8</accession>
<name>A0A3P6SFF8_DIBLA</name>
<proteinExistence type="predicted"/>
<feature type="region of interest" description="Disordered" evidence="1">
    <location>
        <begin position="161"/>
        <end position="187"/>
    </location>
</feature>
<evidence type="ECO:0000256" key="1">
    <source>
        <dbReference type="SAM" id="MobiDB-lite"/>
    </source>
</evidence>
<gene>
    <name evidence="2" type="ORF">DILT_LOCUS2295</name>
</gene>
<dbReference type="Proteomes" id="UP000281553">
    <property type="component" value="Unassembled WGS sequence"/>
</dbReference>
<dbReference type="AlphaFoldDB" id="A0A3P6SFF8"/>
<reference evidence="2 3" key="1">
    <citation type="submission" date="2018-11" db="EMBL/GenBank/DDBJ databases">
        <authorList>
            <consortium name="Pathogen Informatics"/>
        </authorList>
    </citation>
    <scope>NUCLEOTIDE SEQUENCE [LARGE SCALE GENOMIC DNA]</scope>
</reference>
<dbReference type="EMBL" id="UYRU01041898">
    <property type="protein sequence ID" value="VDK70967.1"/>
    <property type="molecule type" value="Genomic_DNA"/>
</dbReference>
<keyword evidence="3" id="KW-1185">Reference proteome</keyword>
<sequence length="205" mass="22917">MRKLEKKMDIMLQVCQGIAREKENGGSLKTLRKRAQCQHPNNLSGLEASALLPPDKRDVQPGHQNRFDASHYSTYLYTSGSVSCGTMNNAPIRDSAMLSAFVRTNSCFDFQAQGDDLVVNRKRPRSTLFVPPNVVFNVDLSPSACETSLEDCKSQEYMNKPPVAGTTKKKNLKWRTSSEHSIGNYPEKPCLEETVEYAPKSEPSK</sequence>